<evidence type="ECO:0000256" key="1">
    <source>
        <dbReference type="ARBA" id="ARBA00004651"/>
    </source>
</evidence>
<comment type="subcellular location">
    <subcellularLocation>
        <location evidence="1 7">Cell membrane</location>
        <topology evidence="1 7">Multi-pass membrane protein</topology>
    </subcellularLocation>
</comment>
<evidence type="ECO:0000313" key="9">
    <source>
        <dbReference type="EMBL" id="PWJ77364.1"/>
    </source>
</evidence>
<dbReference type="AlphaFoldDB" id="A0AB73T6P6"/>
<dbReference type="CDD" id="cd06261">
    <property type="entry name" value="TM_PBP2"/>
    <property type="match status" value="1"/>
</dbReference>
<keyword evidence="4 7" id="KW-0812">Transmembrane</keyword>
<feature type="domain" description="ABC transmembrane type-1" evidence="8">
    <location>
        <begin position="72"/>
        <end position="286"/>
    </location>
</feature>
<feature type="transmembrane region" description="Helical" evidence="7">
    <location>
        <begin position="175"/>
        <end position="197"/>
    </location>
</feature>
<feature type="transmembrane region" description="Helical" evidence="7">
    <location>
        <begin position="12"/>
        <end position="33"/>
    </location>
</feature>
<dbReference type="PANTHER" id="PTHR30193:SF37">
    <property type="entry name" value="INNER MEMBRANE ABC TRANSPORTER PERMEASE PROTEIN YCJO"/>
    <property type="match status" value="1"/>
</dbReference>
<evidence type="ECO:0000256" key="2">
    <source>
        <dbReference type="ARBA" id="ARBA00022448"/>
    </source>
</evidence>
<accession>A0AB73T6P6</accession>
<keyword evidence="2 7" id="KW-0813">Transport</keyword>
<dbReference type="EMBL" id="QGGY01000003">
    <property type="protein sequence ID" value="PWJ77364.1"/>
    <property type="molecule type" value="Genomic_DNA"/>
</dbReference>
<dbReference type="SUPFAM" id="SSF161098">
    <property type="entry name" value="MetI-like"/>
    <property type="match status" value="1"/>
</dbReference>
<gene>
    <name evidence="9" type="ORF">C7383_103208</name>
</gene>
<feature type="transmembrane region" description="Helical" evidence="7">
    <location>
        <begin position="76"/>
        <end position="97"/>
    </location>
</feature>
<evidence type="ECO:0000256" key="5">
    <source>
        <dbReference type="ARBA" id="ARBA00022989"/>
    </source>
</evidence>
<protein>
    <submittedName>
        <fullName evidence="9">Raffinose/stachyose/melibiose transport system permease protein/fructooligosaccharide transport system permease protein</fullName>
    </submittedName>
</protein>
<feature type="transmembrane region" description="Helical" evidence="7">
    <location>
        <begin position="218"/>
        <end position="239"/>
    </location>
</feature>
<proteinExistence type="inferred from homology"/>
<keyword evidence="10" id="KW-1185">Reference proteome</keyword>
<feature type="transmembrane region" description="Helical" evidence="7">
    <location>
        <begin position="109"/>
        <end position="129"/>
    </location>
</feature>
<dbReference type="PROSITE" id="PS50928">
    <property type="entry name" value="ABC_TM1"/>
    <property type="match status" value="1"/>
</dbReference>
<sequence length="297" mass="33416">MKGKTKKKEYIIAITFLAPALILLFCFIIYPVMDAAFLSLHSWKGMYGQPKKWVGLDNFIKALTSGKFWNAMLNCVWFMLGSFVVLMPIAFGLAMLITSKLKFTRIMKTAYFMPVMLGTTAVALMWTNILNPGWGALAQFLRFLGLDSLVTDWLSKPVLNVICVVLVNEWMFAGYNMLIFAAGLVSIPHSLYEAALIDGCGGWQRVRYITLPLMKNTFKIFSILAFTGSLKVFDIVWAMTRGGPGDVSSTPGIILYTEAFQYKLFGRSSAYSIILLVFGIVISLVVNRIFRQDEEMY</sequence>
<keyword evidence="5 7" id="KW-1133">Transmembrane helix</keyword>
<dbReference type="InterPro" id="IPR051393">
    <property type="entry name" value="ABC_transporter_permease"/>
</dbReference>
<dbReference type="Gene3D" id="1.10.3720.10">
    <property type="entry name" value="MetI-like"/>
    <property type="match status" value="1"/>
</dbReference>
<dbReference type="InterPro" id="IPR000515">
    <property type="entry name" value="MetI-like"/>
</dbReference>
<dbReference type="GO" id="GO:0055085">
    <property type="term" value="P:transmembrane transport"/>
    <property type="evidence" value="ECO:0007669"/>
    <property type="project" value="InterPro"/>
</dbReference>
<dbReference type="PANTHER" id="PTHR30193">
    <property type="entry name" value="ABC TRANSPORTER PERMEASE PROTEIN"/>
    <property type="match status" value="1"/>
</dbReference>
<dbReference type="Pfam" id="PF00528">
    <property type="entry name" value="BPD_transp_1"/>
    <property type="match status" value="1"/>
</dbReference>
<comment type="caution">
    <text evidence="9">The sequence shown here is derived from an EMBL/GenBank/DDBJ whole genome shotgun (WGS) entry which is preliminary data.</text>
</comment>
<keyword evidence="6 7" id="KW-0472">Membrane</keyword>
<keyword evidence="3" id="KW-1003">Cell membrane</keyword>
<evidence type="ECO:0000256" key="3">
    <source>
        <dbReference type="ARBA" id="ARBA00022475"/>
    </source>
</evidence>
<evidence type="ECO:0000256" key="4">
    <source>
        <dbReference type="ARBA" id="ARBA00022692"/>
    </source>
</evidence>
<evidence type="ECO:0000256" key="7">
    <source>
        <dbReference type="RuleBase" id="RU363032"/>
    </source>
</evidence>
<evidence type="ECO:0000256" key="6">
    <source>
        <dbReference type="ARBA" id="ARBA00023136"/>
    </source>
</evidence>
<dbReference type="GO" id="GO:0005886">
    <property type="term" value="C:plasma membrane"/>
    <property type="evidence" value="ECO:0007669"/>
    <property type="project" value="UniProtKB-SubCell"/>
</dbReference>
<dbReference type="Proteomes" id="UP000245412">
    <property type="component" value="Unassembled WGS sequence"/>
</dbReference>
<dbReference type="RefSeq" id="WP_109625467.1">
    <property type="nucleotide sequence ID" value="NZ_JANKBI010000002.1"/>
</dbReference>
<comment type="similarity">
    <text evidence="7">Belongs to the binding-protein-dependent transport system permease family.</text>
</comment>
<name>A0AB73T6P6_9FIRM</name>
<organism evidence="9 10">
    <name type="scientific">Murimonas intestini</name>
    <dbReference type="NCBI Taxonomy" id="1337051"/>
    <lineage>
        <taxon>Bacteria</taxon>
        <taxon>Bacillati</taxon>
        <taxon>Bacillota</taxon>
        <taxon>Clostridia</taxon>
        <taxon>Lachnospirales</taxon>
        <taxon>Lachnospiraceae</taxon>
        <taxon>Murimonas</taxon>
    </lineage>
</organism>
<reference evidence="9 10" key="1">
    <citation type="submission" date="2018-05" db="EMBL/GenBank/DDBJ databases">
        <authorList>
            <person name="Goeker M."/>
            <person name="Huntemann M."/>
            <person name="Clum A."/>
            <person name="Pillay M."/>
            <person name="Palaniappan K."/>
            <person name="Varghese N."/>
            <person name="Mikhailova N."/>
            <person name="Stamatis D."/>
            <person name="Reddy T."/>
            <person name="Daum C."/>
            <person name="Shapiro N."/>
            <person name="Ivanova N."/>
            <person name="Kyrpides N."/>
            <person name="Woyke T."/>
        </authorList>
    </citation>
    <scope>NUCLEOTIDE SEQUENCE [LARGE SCALE GENOMIC DNA]</scope>
    <source>
        <strain evidence="9 10">DSM 26524</strain>
    </source>
</reference>
<evidence type="ECO:0000259" key="8">
    <source>
        <dbReference type="PROSITE" id="PS50928"/>
    </source>
</evidence>
<feature type="transmembrane region" description="Helical" evidence="7">
    <location>
        <begin position="270"/>
        <end position="290"/>
    </location>
</feature>
<evidence type="ECO:0000313" key="10">
    <source>
        <dbReference type="Proteomes" id="UP000245412"/>
    </source>
</evidence>
<dbReference type="InterPro" id="IPR035906">
    <property type="entry name" value="MetI-like_sf"/>
</dbReference>